<sequence>MILISTQCFPPRRGGIEMLMEGLASNLADTGRQVLVLADRVNEAENVTLDSAADRTGHPYLVRFFGGVKSWRRRRKAHAVRAAVCAGGVEGVFADSWKSAELLGGLGVPLAVLAHGMEFPARPSAVKRARIRKALAEADVVIANSAYTAELARPYLGRNTRLTVINPPIGPQADAGPAQLAALDQVIAGRAPVMLTLARLEPRKGVDMVIRALPQVCAQHPDALYIVAGKGDDRGRLEALAAEQGVADRVHFAGAVSEEEKAALFARADVFLMPARREGDSVEGFGIVYREANWYGVPALAGREGGAADAVIAGETGLLCNANSQADVSAQILALLDDPQRRKCMGENARQLAHGSGQWRAAIERFIDALG</sequence>
<accession>A0ABP9WPU3</accession>
<evidence type="ECO:0000313" key="3">
    <source>
        <dbReference type="EMBL" id="GAA5525164.1"/>
    </source>
</evidence>
<feature type="domain" description="Glycosyltransferase subfamily 4-like N-terminal" evidence="2">
    <location>
        <begin position="14"/>
        <end position="169"/>
    </location>
</feature>
<dbReference type="SUPFAM" id="SSF53756">
    <property type="entry name" value="UDP-Glycosyltransferase/glycogen phosphorylase"/>
    <property type="match status" value="1"/>
</dbReference>
<dbReference type="Proteomes" id="UP001408594">
    <property type="component" value="Unassembled WGS sequence"/>
</dbReference>
<dbReference type="EMBL" id="BAABRT010000012">
    <property type="protein sequence ID" value="GAA5525164.1"/>
    <property type="molecule type" value="Genomic_DNA"/>
</dbReference>
<dbReference type="PANTHER" id="PTHR12526">
    <property type="entry name" value="GLYCOSYLTRANSFERASE"/>
    <property type="match status" value="1"/>
</dbReference>
<evidence type="ECO:0000313" key="4">
    <source>
        <dbReference type="Proteomes" id="UP001408594"/>
    </source>
</evidence>
<feature type="domain" description="Glycosyl transferase family 1" evidence="1">
    <location>
        <begin position="188"/>
        <end position="351"/>
    </location>
</feature>
<comment type="caution">
    <text evidence="3">The sequence shown here is derived from an EMBL/GenBank/DDBJ whole genome shotgun (WGS) entry which is preliminary data.</text>
</comment>
<gene>
    <name evidence="3" type="primary">pimB</name>
    <name evidence="3" type="ORF">Maes01_01729</name>
</gene>
<keyword evidence="3" id="KW-0808">Transferase</keyword>
<keyword evidence="3" id="KW-0328">Glycosyltransferase</keyword>
<protein>
    <submittedName>
        <fullName evidence="3">GDP-mannose-dependentalpha-(1-6)-phosphatidylinositol monomannoside mannosyltransferase</fullName>
    </submittedName>
</protein>
<reference evidence="3 4" key="1">
    <citation type="submission" date="2024-02" db="EMBL/GenBank/DDBJ databases">
        <title>Microbulbifer aestuariivivens NBRC 112533.</title>
        <authorList>
            <person name="Ichikawa N."/>
            <person name="Katano-Makiyama Y."/>
            <person name="Hidaka K."/>
        </authorList>
    </citation>
    <scope>NUCLEOTIDE SEQUENCE [LARGE SCALE GENOMIC DNA]</scope>
    <source>
        <strain evidence="3 4">NBRC 112533</strain>
    </source>
</reference>
<organism evidence="3 4">
    <name type="scientific">Microbulbifer aestuariivivens</name>
    <dbReference type="NCBI Taxonomy" id="1908308"/>
    <lineage>
        <taxon>Bacteria</taxon>
        <taxon>Pseudomonadati</taxon>
        <taxon>Pseudomonadota</taxon>
        <taxon>Gammaproteobacteria</taxon>
        <taxon>Cellvibrionales</taxon>
        <taxon>Microbulbiferaceae</taxon>
        <taxon>Microbulbifer</taxon>
    </lineage>
</organism>
<dbReference type="PANTHER" id="PTHR12526:SF635">
    <property type="entry name" value="GLYCOSYL TRANSFERASE GROUP 1"/>
    <property type="match status" value="1"/>
</dbReference>
<name>A0ABP9WPU3_9GAMM</name>
<proteinExistence type="predicted"/>
<dbReference type="Gene3D" id="3.40.50.2000">
    <property type="entry name" value="Glycogen Phosphorylase B"/>
    <property type="match status" value="2"/>
</dbReference>
<evidence type="ECO:0000259" key="2">
    <source>
        <dbReference type="Pfam" id="PF13439"/>
    </source>
</evidence>
<dbReference type="Pfam" id="PF00534">
    <property type="entry name" value="Glycos_transf_1"/>
    <property type="match status" value="1"/>
</dbReference>
<dbReference type="InterPro" id="IPR001296">
    <property type="entry name" value="Glyco_trans_1"/>
</dbReference>
<keyword evidence="4" id="KW-1185">Reference proteome</keyword>
<dbReference type="CDD" id="cd03801">
    <property type="entry name" value="GT4_PimA-like"/>
    <property type="match status" value="1"/>
</dbReference>
<dbReference type="InterPro" id="IPR028098">
    <property type="entry name" value="Glyco_trans_4-like_N"/>
</dbReference>
<dbReference type="RefSeq" id="WP_345550634.1">
    <property type="nucleotide sequence ID" value="NZ_BAABRT010000012.1"/>
</dbReference>
<dbReference type="GO" id="GO:0016757">
    <property type="term" value="F:glycosyltransferase activity"/>
    <property type="evidence" value="ECO:0007669"/>
    <property type="project" value="UniProtKB-KW"/>
</dbReference>
<dbReference type="Pfam" id="PF13439">
    <property type="entry name" value="Glyco_transf_4"/>
    <property type="match status" value="1"/>
</dbReference>
<evidence type="ECO:0000259" key="1">
    <source>
        <dbReference type="Pfam" id="PF00534"/>
    </source>
</evidence>